<sequence length="688" mass="74352">MATLNLNNLSGIHRGGVIHTLLRVMRGGVQVWPPTTGTPTAPANTAVPVISGGTTVGATLVHANDTWTGNPVPTLTQRWQRSVSSGPWTDIPGATGPTYTTTTDDAGNRIRILKTASNGVSPNATANSNVIQMQAAPATGPIAGTNTDPGVGIYLNWNTDTEVHGSPFIDHLKLGEGWRSSGGGNLNWNQLLAAGHIDAEGRAISKPAGSDNLLFPALAAMPAGSDGTRRYRLFYEGNITSGWVVGSAANQETGTSNGLNYIDFDYTANGSNSASLLLETWTGTVRLRGLVRHDDLADFAAGRTFRTSWINMIRNVRLIRFVDWMNTEYYTGSGVWANRYTPGRATYQGGEGVPVEVMCELCNLIGADPWFPIVSNANDQYVTQFMTTALNALDTKRHAYLELSSKVWDGANWATAEHFRNMAVSLFSDGGIEASMEAYGGRASQIFQIARSVWSGANLPRLHTILQGWTPNASISERAFTAPRWVALGGGRVAPWTLTTDYALHANLDGDMRYDGSSTRAPLDSLISANGNNSQVVFNYMAERMRSGGGYNIAGLASAYTDQKAMIANYGNPNVICYEGGSHLAVPPERMGNSNWVQTFINFHASQTWADVWQENVDNWYDAFGPSNTFVFKSDIRKPDQNNGYGIMRWSGDTVNNPRLAMFLNNVNTRTGDGTRGASDFVGSIEVA</sequence>
<dbReference type="EMBL" id="WMII01000011">
    <property type="protein sequence ID" value="MTH65066.1"/>
    <property type="molecule type" value="Genomic_DNA"/>
</dbReference>
<reference evidence="2 3" key="1">
    <citation type="submission" date="2019-11" db="EMBL/GenBank/DDBJ databases">
        <authorList>
            <person name="Dong K."/>
        </authorList>
    </citation>
    <scope>NUCLEOTIDE SEQUENCE [LARGE SCALE GENOMIC DNA]</scope>
    <source>
        <strain evidence="2 3">DK608</strain>
    </source>
</reference>
<organism evidence="2 3">
    <name type="scientific">Paracoccus shanxieyensis</name>
    <dbReference type="NCBI Taxonomy" id="2675752"/>
    <lineage>
        <taxon>Bacteria</taxon>
        <taxon>Pseudomonadati</taxon>
        <taxon>Pseudomonadota</taxon>
        <taxon>Alphaproteobacteria</taxon>
        <taxon>Rhodobacterales</taxon>
        <taxon>Paracoccaceae</taxon>
        <taxon>Paracoccus</taxon>
    </lineage>
</organism>
<dbReference type="AlphaFoldDB" id="A0A6L6IX34"/>
<evidence type="ECO:0000313" key="2">
    <source>
        <dbReference type="EMBL" id="MTH65066.1"/>
    </source>
</evidence>
<name>A0A6L6IX34_9RHOB</name>
<feature type="compositionally biased region" description="Low complexity" evidence="1">
    <location>
        <begin position="92"/>
        <end position="103"/>
    </location>
</feature>
<dbReference type="Proteomes" id="UP000478740">
    <property type="component" value="Unassembled WGS sequence"/>
</dbReference>
<proteinExistence type="predicted"/>
<evidence type="ECO:0000313" key="3">
    <source>
        <dbReference type="Proteomes" id="UP000478740"/>
    </source>
</evidence>
<comment type="caution">
    <text evidence="2">The sequence shown here is derived from an EMBL/GenBank/DDBJ whole genome shotgun (WGS) entry which is preliminary data.</text>
</comment>
<keyword evidence="3" id="KW-1185">Reference proteome</keyword>
<protein>
    <submittedName>
        <fullName evidence="2">Uncharacterized protein</fullName>
    </submittedName>
</protein>
<gene>
    <name evidence="2" type="ORF">GL284_12400</name>
</gene>
<feature type="region of interest" description="Disordered" evidence="1">
    <location>
        <begin position="83"/>
        <end position="103"/>
    </location>
</feature>
<dbReference type="RefSeq" id="WP_155044951.1">
    <property type="nucleotide sequence ID" value="NZ_WMIH01000011.1"/>
</dbReference>
<accession>A0A6L6IX34</accession>
<evidence type="ECO:0000256" key="1">
    <source>
        <dbReference type="SAM" id="MobiDB-lite"/>
    </source>
</evidence>
<dbReference type="Gene3D" id="2.60.40.2700">
    <property type="match status" value="1"/>
</dbReference>